<dbReference type="AlphaFoldDB" id="A0A914Q8F1"/>
<dbReference type="PANTHER" id="PTHR46306">
    <property type="entry name" value="BTB/POZ DOMAIN-CONTAINING PROTEIN 9"/>
    <property type="match status" value="1"/>
</dbReference>
<evidence type="ECO:0000313" key="2">
    <source>
        <dbReference type="Proteomes" id="UP000887578"/>
    </source>
</evidence>
<accession>A0A914Q8F1</accession>
<dbReference type="InterPro" id="IPR000210">
    <property type="entry name" value="BTB/POZ_dom"/>
</dbReference>
<dbReference type="PANTHER" id="PTHR46306:SF1">
    <property type="entry name" value="BTB_POZ DOMAIN-CONTAINING PROTEIN 9"/>
    <property type="match status" value="1"/>
</dbReference>
<dbReference type="CDD" id="cd18186">
    <property type="entry name" value="BTB_POZ_ZBTB_KLHL-like"/>
    <property type="match status" value="1"/>
</dbReference>
<dbReference type="GO" id="GO:0048512">
    <property type="term" value="P:circadian behavior"/>
    <property type="evidence" value="ECO:0007669"/>
    <property type="project" value="TreeGrafter"/>
</dbReference>
<dbReference type="GO" id="GO:0005737">
    <property type="term" value="C:cytoplasm"/>
    <property type="evidence" value="ECO:0007669"/>
    <property type="project" value="TreeGrafter"/>
</dbReference>
<dbReference type="WBParaSite" id="PDA_v2.g27821.t1">
    <property type="protein sequence ID" value="PDA_v2.g27821.t1"/>
    <property type="gene ID" value="PDA_v2.g27821"/>
</dbReference>
<dbReference type="InterPro" id="IPR052407">
    <property type="entry name" value="BTB_POZ_domain_cont_9"/>
</dbReference>
<dbReference type="GO" id="GO:0008344">
    <property type="term" value="P:adult locomotory behavior"/>
    <property type="evidence" value="ECO:0007669"/>
    <property type="project" value="TreeGrafter"/>
</dbReference>
<dbReference type="SUPFAM" id="SSF54695">
    <property type="entry name" value="POZ domain"/>
    <property type="match status" value="1"/>
</dbReference>
<dbReference type="Proteomes" id="UP000887578">
    <property type="component" value="Unplaced"/>
</dbReference>
<keyword evidence="2" id="KW-1185">Reference proteome</keyword>
<organism evidence="2 3">
    <name type="scientific">Panagrolaimus davidi</name>
    <dbReference type="NCBI Taxonomy" id="227884"/>
    <lineage>
        <taxon>Eukaryota</taxon>
        <taxon>Metazoa</taxon>
        <taxon>Ecdysozoa</taxon>
        <taxon>Nematoda</taxon>
        <taxon>Chromadorea</taxon>
        <taxon>Rhabditida</taxon>
        <taxon>Tylenchina</taxon>
        <taxon>Panagrolaimomorpha</taxon>
        <taxon>Panagrolaimoidea</taxon>
        <taxon>Panagrolaimidae</taxon>
        <taxon>Panagrolaimus</taxon>
    </lineage>
</organism>
<reference evidence="3" key="1">
    <citation type="submission" date="2022-11" db="UniProtKB">
        <authorList>
            <consortium name="WormBaseParasite"/>
        </authorList>
    </citation>
    <scope>IDENTIFICATION</scope>
</reference>
<dbReference type="Gene3D" id="3.30.710.10">
    <property type="entry name" value="Potassium Channel Kv1.1, Chain A"/>
    <property type="match status" value="1"/>
</dbReference>
<evidence type="ECO:0000313" key="3">
    <source>
        <dbReference type="WBParaSite" id="PDA_v2.g27821.t1"/>
    </source>
</evidence>
<evidence type="ECO:0000259" key="1">
    <source>
        <dbReference type="PROSITE" id="PS50097"/>
    </source>
</evidence>
<feature type="domain" description="BTB" evidence="1">
    <location>
        <begin position="23"/>
        <end position="91"/>
    </location>
</feature>
<protein>
    <submittedName>
        <fullName evidence="3">BTB domain-containing protein</fullName>
    </submittedName>
</protein>
<proteinExistence type="predicted"/>
<dbReference type="GO" id="GO:0050804">
    <property type="term" value="P:modulation of chemical synaptic transmission"/>
    <property type="evidence" value="ECO:0007669"/>
    <property type="project" value="TreeGrafter"/>
</dbReference>
<dbReference type="InterPro" id="IPR011333">
    <property type="entry name" value="SKP1/BTB/POZ_sf"/>
</dbReference>
<name>A0A914Q8F1_9BILA</name>
<dbReference type="PROSITE" id="PS50097">
    <property type="entry name" value="BTB"/>
    <property type="match status" value="1"/>
</dbReference>
<dbReference type="Pfam" id="PF00651">
    <property type="entry name" value="BTB"/>
    <property type="match status" value="1"/>
</dbReference>
<sequence length="308" mass="35943">MNFNKSKSLKETFESFFKTKKNTDVTFVIHGKELEAHKLIVTSRSPVLEAMIYNDLAPKNGKHLIGDPKITFVDFENFLQFLYTDKCEMNAKNIENLLHLSIFYDVEFLTQECVKFIKNSLTSENIFKYAEIGLLYSDSCNLLDICISKLPEYLKNISFSFWENNFEKWISPELALKIVEKCPRNKNDTEDQIFKKVYEWATKIKDEKNVLTENAKMALEPFMPFIKFEDLEPITLATIVKDNNLLDPEHFSDIICKAVKRFNEGQNGILLEWKKLSTIKRLVASSIPASDYRQYRLSHDLSDLERSL</sequence>
<dbReference type="SMART" id="SM00225">
    <property type="entry name" value="BTB"/>
    <property type="match status" value="1"/>
</dbReference>